<sequence>MKDLFNKVAFAFLGVSVMTQGALASSWDDVVAAAKEEGQVAIYHSQLGADYFEDVVRGFETETGIDVVLLAGRATEVMERVRSEGASGRVAGDVVMSSTAINQLLGEEGFLAEIAEVPNAANLRPEFSVAPMQLPAFSQAYGLLVNTNLVPEADRPTSWNDLLDPKWQGKILSNEVRTVGTGLAVLGPIYELYGEDYVEGLAQQDVTFSRDIRLEERRVAMGEFPILMTEMFGFYKDLEGLPVELILPEPSSPYTPIDMSVIKDASHPNAALLFMNYFLSQEAQTIYAKVGMIPVVEGVIDTLSPEEARLSGVELMGWIGRDQRGPAIAVMKKHFGE</sequence>
<dbReference type="RefSeq" id="WP_085890100.1">
    <property type="nucleotide sequence ID" value="NZ_FWFN01000011.1"/>
</dbReference>
<organism evidence="2 3">
    <name type="scientific">Pseudooceanicola marinus</name>
    <dbReference type="NCBI Taxonomy" id="396013"/>
    <lineage>
        <taxon>Bacteria</taxon>
        <taxon>Pseudomonadati</taxon>
        <taxon>Pseudomonadota</taxon>
        <taxon>Alphaproteobacteria</taxon>
        <taxon>Rhodobacterales</taxon>
        <taxon>Paracoccaceae</taxon>
        <taxon>Pseudooceanicola</taxon>
    </lineage>
</organism>
<name>A0A1X7AC25_9RHOB</name>
<accession>A0A1X7AC25</accession>
<gene>
    <name evidence="2" type="primary">fbpA</name>
    <name evidence="2" type="ORF">PSM7751_04088</name>
</gene>
<evidence type="ECO:0000313" key="3">
    <source>
        <dbReference type="Proteomes" id="UP000193963"/>
    </source>
</evidence>
<keyword evidence="3" id="KW-1185">Reference proteome</keyword>
<dbReference type="AlphaFoldDB" id="A0A1X7AC25"/>
<dbReference type="Pfam" id="PF13343">
    <property type="entry name" value="SBP_bac_6"/>
    <property type="match status" value="1"/>
</dbReference>
<dbReference type="Gene3D" id="3.40.190.10">
    <property type="entry name" value="Periplasmic binding protein-like II"/>
    <property type="match status" value="2"/>
</dbReference>
<dbReference type="SUPFAM" id="SSF53850">
    <property type="entry name" value="Periplasmic binding protein-like II"/>
    <property type="match status" value="1"/>
</dbReference>
<evidence type="ECO:0000256" key="1">
    <source>
        <dbReference type="ARBA" id="ARBA00022729"/>
    </source>
</evidence>
<proteinExistence type="predicted"/>
<dbReference type="Proteomes" id="UP000193963">
    <property type="component" value="Unassembled WGS sequence"/>
</dbReference>
<dbReference type="EMBL" id="FWFN01000011">
    <property type="protein sequence ID" value="SLN73892.1"/>
    <property type="molecule type" value="Genomic_DNA"/>
</dbReference>
<dbReference type="PANTHER" id="PTHR30006">
    <property type="entry name" value="THIAMINE-BINDING PERIPLASMIC PROTEIN-RELATED"/>
    <property type="match status" value="1"/>
</dbReference>
<reference evidence="2 3" key="1">
    <citation type="submission" date="2017-03" db="EMBL/GenBank/DDBJ databases">
        <authorList>
            <person name="Afonso C.L."/>
            <person name="Miller P.J."/>
            <person name="Scott M.A."/>
            <person name="Spackman E."/>
            <person name="Goraichik I."/>
            <person name="Dimitrov K.M."/>
            <person name="Suarez D.L."/>
            <person name="Swayne D.E."/>
        </authorList>
    </citation>
    <scope>NUCLEOTIDE SEQUENCE [LARGE SCALE GENOMIC DNA]</scope>
    <source>
        <strain evidence="2 3">CECT 7751</strain>
    </source>
</reference>
<protein>
    <submittedName>
        <fullName evidence="2">Iron-utilization periplasmic protein</fullName>
    </submittedName>
</protein>
<evidence type="ECO:0000313" key="2">
    <source>
        <dbReference type="EMBL" id="SLN73892.1"/>
    </source>
</evidence>
<dbReference type="OrthoDB" id="8673316at2"/>
<keyword evidence="1" id="KW-0732">Signal</keyword>